<proteinExistence type="predicted"/>
<evidence type="ECO:0000313" key="2">
    <source>
        <dbReference type="Proteomes" id="UP000807716"/>
    </source>
</evidence>
<organism evidence="1 2">
    <name type="scientific">Actinomortierella ambigua</name>
    <dbReference type="NCBI Taxonomy" id="1343610"/>
    <lineage>
        <taxon>Eukaryota</taxon>
        <taxon>Fungi</taxon>
        <taxon>Fungi incertae sedis</taxon>
        <taxon>Mucoromycota</taxon>
        <taxon>Mortierellomycotina</taxon>
        <taxon>Mortierellomycetes</taxon>
        <taxon>Mortierellales</taxon>
        <taxon>Mortierellaceae</taxon>
        <taxon>Actinomortierella</taxon>
    </lineage>
</organism>
<keyword evidence="2" id="KW-1185">Reference proteome</keyword>
<sequence length="265" mass="29609">MTMVNSEVEQLAKLDEKDLLVAMSGIINLRMRGSHQIFGQAIVDRVRSICFVQDMATPSAQLEQILLPLRGAYAVGNLEGLLNAVDLAIGQEALLRSTGQPSDGLRRRVLDAIRYFGEIASEATTWQHALMQQELGLDSDEADEAYYVRENDLQCMCGELELNNSDIKSAATRPIQADIRYRKNLRVNQAMALHLHHSIGMPLEGFKLLALDLHGMTATLFALAYDEDVFVSDLATDYVLHLPDGEHSWRLFLEGRTLQALSYYA</sequence>
<dbReference type="Proteomes" id="UP000807716">
    <property type="component" value="Unassembled WGS sequence"/>
</dbReference>
<reference evidence="1" key="1">
    <citation type="journal article" date="2020" name="Fungal Divers.">
        <title>Resolving the Mortierellaceae phylogeny through synthesis of multi-gene phylogenetics and phylogenomics.</title>
        <authorList>
            <person name="Vandepol N."/>
            <person name="Liber J."/>
            <person name="Desiro A."/>
            <person name="Na H."/>
            <person name="Kennedy M."/>
            <person name="Barry K."/>
            <person name="Grigoriev I.V."/>
            <person name="Miller A.N."/>
            <person name="O'Donnell K."/>
            <person name="Stajich J.E."/>
            <person name="Bonito G."/>
        </authorList>
    </citation>
    <scope>NUCLEOTIDE SEQUENCE</scope>
    <source>
        <strain evidence="1">BC1065</strain>
    </source>
</reference>
<dbReference type="EMBL" id="JAAAJB010000655">
    <property type="protein sequence ID" value="KAG0252527.1"/>
    <property type="molecule type" value="Genomic_DNA"/>
</dbReference>
<dbReference type="AlphaFoldDB" id="A0A9P6PRI9"/>
<protein>
    <submittedName>
        <fullName evidence="1">Uncharacterized protein</fullName>
    </submittedName>
</protein>
<name>A0A9P6PRI9_9FUNG</name>
<gene>
    <name evidence="1" type="ORF">DFQ27_008019</name>
</gene>
<accession>A0A9P6PRI9</accession>
<comment type="caution">
    <text evidence="1">The sequence shown here is derived from an EMBL/GenBank/DDBJ whole genome shotgun (WGS) entry which is preliminary data.</text>
</comment>
<evidence type="ECO:0000313" key="1">
    <source>
        <dbReference type="EMBL" id="KAG0252527.1"/>
    </source>
</evidence>
<dbReference type="OrthoDB" id="2435513at2759"/>
<feature type="non-terminal residue" evidence="1">
    <location>
        <position position="265"/>
    </location>
</feature>